<dbReference type="PRINTS" id="PR00131">
    <property type="entry name" value="GLHYDRLASE1"/>
</dbReference>
<dbReference type="PANTHER" id="PTHR10353">
    <property type="entry name" value="GLYCOSYL HYDROLASE"/>
    <property type="match status" value="1"/>
</dbReference>
<protein>
    <recommendedName>
        <fullName evidence="3">beta-glucosidase</fullName>
        <ecNumber evidence="3">3.2.1.21</ecNumber>
    </recommendedName>
</protein>
<dbReference type="Gene3D" id="3.20.20.80">
    <property type="entry name" value="Glycosidases"/>
    <property type="match status" value="1"/>
</dbReference>
<dbReference type="FunFam" id="3.20.20.80:FF:000011">
    <property type="entry name" value="Cytosolic beta-glucosidase"/>
    <property type="match status" value="1"/>
</dbReference>
<dbReference type="PROSITE" id="PS00653">
    <property type="entry name" value="GLYCOSYL_HYDROL_F1_2"/>
    <property type="match status" value="1"/>
</dbReference>
<comment type="catalytic activity">
    <reaction evidence="1">
        <text>Hydrolysis of terminal, non-reducing beta-D-glucosyl residues with release of beta-D-glucose.</text>
        <dbReference type="EC" id="3.2.1.21"/>
    </reaction>
</comment>
<comment type="function">
    <text evidence="6">Plays an important role in cellulose degradation. Shows hydrolytic activity against several glycosidic compounds.</text>
</comment>
<dbReference type="Pfam" id="PF00232">
    <property type="entry name" value="Glyco_hydro_1"/>
    <property type="match status" value="1"/>
</dbReference>
<evidence type="ECO:0000256" key="4">
    <source>
        <dbReference type="ARBA" id="ARBA00022801"/>
    </source>
</evidence>
<evidence type="ECO:0000256" key="2">
    <source>
        <dbReference type="ARBA" id="ARBA00010838"/>
    </source>
</evidence>
<gene>
    <name evidence="8" type="ORF">OIDMADRAFT_39781</name>
</gene>
<dbReference type="PANTHER" id="PTHR10353:SF36">
    <property type="entry name" value="LP05116P"/>
    <property type="match status" value="1"/>
</dbReference>
<dbReference type="AlphaFoldDB" id="A0A0C3HK95"/>
<evidence type="ECO:0000256" key="6">
    <source>
        <dbReference type="ARBA" id="ARBA00056775"/>
    </source>
</evidence>
<organism evidence="8 9">
    <name type="scientific">Oidiodendron maius (strain Zn)</name>
    <dbReference type="NCBI Taxonomy" id="913774"/>
    <lineage>
        <taxon>Eukaryota</taxon>
        <taxon>Fungi</taxon>
        <taxon>Dikarya</taxon>
        <taxon>Ascomycota</taxon>
        <taxon>Pezizomycotina</taxon>
        <taxon>Leotiomycetes</taxon>
        <taxon>Leotiomycetes incertae sedis</taxon>
        <taxon>Myxotrichaceae</taxon>
        <taxon>Oidiodendron</taxon>
    </lineage>
</organism>
<evidence type="ECO:0000313" key="9">
    <source>
        <dbReference type="Proteomes" id="UP000054321"/>
    </source>
</evidence>
<reference evidence="8 9" key="1">
    <citation type="submission" date="2014-04" db="EMBL/GenBank/DDBJ databases">
        <authorList>
            <consortium name="DOE Joint Genome Institute"/>
            <person name="Kuo A."/>
            <person name="Martino E."/>
            <person name="Perotto S."/>
            <person name="Kohler A."/>
            <person name="Nagy L.G."/>
            <person name="Floudas D."/>
            <person name="Copeland A."/>
            <person name="Barry K.W."/>
            <person name="Cichocki N."/>
            <person name="Veneault-Fourrey C."/>
            <person name="LaButti K."/>
            <person name="Lindquist E.A."/>
            <person name="Lipzen A."/>
            <person name="Lundell T."/>
            <person name="Morin E."/>
            <person name="Murat C."/>
            <person name="Sun H."/>
            <person name="Tunlid A."/>
            <person name="Henrissat B."/>
            <person name="Grigoriev I.V."/>
            <person name="Hibbett D.S."/>
            <person name="Martin F."/>
            <person name="Nordberg H.P."/>
            <person name="Cantor M.N."/>
            <person name="Hua S.X."/>
        </authorList>
    </citation>
    <scope>NUCLEOTIDE SEQUENCE [LARGE SCALE GENOMIC DNA]</scope>
    <source>
        <strain evidence="8 9">Zn</strain>
    </source>
</reference>
<evidence type="ECO:0000313" key="8">
    <source>
        <dbReference type="EMBL" id="KIN03510.1"/>
    </source>
</evidence>
<reference evidence="9" key="2">
    <citation type="submission" date="2015-01" db="EMBL/GenBank/DDBJ databases">
        <title>Evolutionary Origins and Diversification of the Mycorrhizal Mutualists.</title>
        <authorList>
            <consortium name="DOE Joint Genome Institute"/>
            <consortium name="Mycorrhizal Genomics Consortium"/>
            <person name="Kohler A."/>
            <person name="Kuo A."/>
            <person name="Nagy L.G."/>
            <person name="Floudas D."/>
            <person name="Copeland A."/>
            <person name="Barry K.W."/>
            <person name="Cichocki N."/>
            <person name="Veneault-Fourrey C."/>
            <person name="LaButti K."/>
            <person name="Lindquist E.A."/>
            <person name="Lipzen A."/>
            <person name="Lundell T."/>
            <person name="Morin E."/>
            <person name="Murat C."/>
            <person name="Riley R."/>
            <person name="Ohm R."/>
            <person name="Sun H."/>
            <person name="Tunlid A."/>
            <person name="Henrissat B."/>
            <person name="Grigoriev I.V."/>
            <person name="Hibbett D.S."/>
            <person name="Martin F."/>
        </authorList>
    </citation>
    <scope>NUCLEOTIDE SEQUENCE [LARGE SCALE GENOMIC DNA]</scope>
    <source>
        <strain evidence="9">Zn</strain>
    </source>
</reference>
<dbReference type="InParanoid" id="A0A0C3HK95"/>
<dbReference type="HOGENOM" id="CLU_001859_1_2_1"/>
<dbReference type="InterPro" id="IPR017853">
    <property type="entry name" value="GH"/>
</dbReference>
<keyword evidence="4 8" id="KW-0378">Hydrolase</keyword>
<dbReference type="InterPro" id="IPR033132">
    <property type="entry name" value="GH_1_N_CS"/>
</dbReference>
<name>A0A0C3HK95_OIDMZ</name>
<dbReference type="InterPro" id="IPR001360">
    <property type="entry name" value="Glyco_hydro_1"/>
</dbReference>
<keyword evidence="9" id="KW-1185">Reference proteome</keyword>
<dbReference type="EC" id="3.2.1.21" evidence="3"/>
<dbReference type="STRING" id="913774.A0A0C3HK95"/>
<sequence>MTVPVSLPAGFEWGFATAAYQIEGAVDEGGRGKSIWDKFCHLQPTRTKGANGDVACDHYHRYEEDFDLLSTYGAQAYRFSIAWSRIIPLGGRNDPVNESGIAFYNRLIDSLLARGITPWITLYHWDLPQELHDRYGGWLNVTESQLDFERYAMVCYERFGDRVKNWITFNEPWIVSIFGYATGGNAPGRSSTNEQCTEGNTATEPWIVGKALIMSHARAVALYNKLFRPSHHGRIGISLNGDYYEPWDSHDERDKAAAERRMEFHIGWFANPIFLAQDYPPCMREQLGERLPKFSPSDFALLREAEVDFYGMNYYTSQFSRHREQPALETDFIGNVDELQENCEGISVGEKSGVHWLRSSPDLFRKHLTRVYNLYGKPIYITENGCPCPGEDRMRCKEAVNDTYRVNYFKDHLDAVAKAICFDGTVVKGYFAWSLLDNLEWSDGYEVRFGVTYVDYDTLKRTPKKSAMLLKQILNERIQVDV</sequence>
<evidence type="ECO:0000256" key="3">
    <source>
        <dbReference type="ARBA" id="ARBA00012744"/>
    </source>
</evidence>
<accession>A0A0C3HK95</accession>
<dbReference type="OrthoDB" id="65569at2759"/>
<comment type="similarity">
    <text evidence="2 7">Belongs to the glycosyl hydrolase 1 family.</text>
</comment>
<keyword evidence="5" id="KW-0326">Glycosidase</keyword>
<evidence type="ECO:0000256" key="5">
    <source>
        <dbReference type="ARBA" id="ARBA00023295"/>
    </source>
</evidence>
<evidence type="ECO:0000256" key="1">
    <source>
        <dbReference type="ARBA" id="ARBA00000448"/>
    </source>
</evidence>
<proteinExistence type="inferred from homology"/>
<dbReference type="EMBL" id="KN832873">
    <property type="protein sequence ID" value="KIN03510.1"/>
    <property type="molecule type" value="Genomic_DNA"/>
</dbReference>
<dbReference type="Proteomes" id="UP000054321">
    <property type="component" value="Unassembled WGS sequence"/>
</dbReference>
<evidence type="ECO:0000256" key="7">
    <source>
        <dbReference type="RuleBase" id="RU003690"/>
    </source>
</evidence>
<dbReference type="GO" id="GO:0080079">
    <property type="term" value="F:cellobiose glucosidase activity"/>
    <property type="evidence" value="ECO:0007669"/>
    <property type="project" value="UniProtKB-ARBA"/>
</dbReference>
<dbReference type="GO" id="GO:0030245">
    <property type="term" value="P:cellulose catabolic process"/>
    <property type="evidence" value="ECO:0007669"/>
    <property type="project" value="UniProtKB-ARBA"/>
</dbReference>
<dbReference type="SUPFAM" id="SSF51445">
    <property type="entry name" value="(Trans)glycosidases"/>
    <property type="match status" value="1"/>
</dbReference>